<evidence type="ECO:0000256" key="15">
    <source>
        <dbReference type="ARBA" id="ARBA00023136"/>
    </source>
</evidence>
<evidence type="ECO:0000256" key="6">
    <source>
        <dbReference type="ARBA" id="ARBA00022692"/>
    </source>
</evidence>
<evidence type="ECO:0000256" key="5">
    <source>
        <dbReference type="ARBA" id="ARBA00022679"/>
    </source>
</evidence>
<dbReference type="GO" id="GO:0005789">
    <property type="term" value="C:endoplasmic reticulum membrane"/>
    <property type="evidence" value="ECO:0007669"/>
    <property type="project" value="UniProtKB-SubCell"/>
</dbReference>
<dbReference type="GO" id="GO:0005524">
    <property type="term" value="F:ATP binding"/>
    <property type="evidence" value="ECO:0007669"/>
    <property type="project" value="UniProtKB-UniRule"/>
</dbReference>
<dbReference type="SUPFAM" id="SSF50998">
    <property type="entry name" value="Quinoprotein alcohol dehydrogenase-like"/>
    <property type="match status" value="1"/>
</dbReference>
<dbReference type="GO" id="GO:0006986">
    <property type="term" value="P:response to unfolded protein"/>
    <property type="evidence" value="ECO:0007669"/>
    <property type="project" value="UniProtKB-KW"/>
</dbReference>
<feature type="binding site" evidence="20">
    <location>
        <position position="523"/>
    </location>
    <ligand>
        <name>ATP</name>
        <dbReference type="ChEBI" id="CHEBI:30616"/>
    </ligand>
</feature>
<comment type="similarity">
    <text evidence="18">Belongs to the protein kinase superfamily. Ser/Thr protein kinase family. GCN2 subfamily.</text>
</comment>
<evidence type="ECO:0000256" key="2">
    <source>
        <dbReference type="ARBA" id="ARBA00012513"/>
    </source>
</evidence>
<keyword evidence="24" id="KW-1185">Reference proteome</keyword>
<dbReference type="SUPFAM" id="SSF56112">
    <property type="entry name" value="Protein kinase-like (PK-like)"/>
    <property type="match status" value="1"/>
</dbReference>
<evidence type="ECO:0000256" key="8">
    <source>
        <dbReference type="ARBA" id="ARBA00022741"/>
    </source>
</evidence>
<dbReference type="GO" id="GO:0005634">
    <property type="term" value="C:nucleus"/>
    <property type="evidence" value="ECO:0007669"/>
    <property type="project" value="TreeGrafter"/>
</dbReference>
<evidence type="ECO:0000259" key="22">
    <source>
        <dbReference type="PROSITE" id="PS50011"/>
    </source>
</evidence>
<keyword evidence="15" id="KW-0472">Membrane</keyword>
<evidence type="ECO:0000256" key="16">
    <source>
        <dbReference type="ARBA" id="ARBA00023180"/>
    </source>
</evidence>
<dbReference type="Pfam" id="PF00069">
    <property type="entry name" value="Pkinase"/>
    <property type="match status" value="2"/>
</dbReference>
<dbReference type="GO" id="GO:0034976">
    <property type="term" value="P:response to endoplasmic reticulum stress"/>
    <property type="evidence" value="ECO:0007669"/>
    <property type="project" value="UniProtKB-ARBA"/>
</dbReference>
<keyword evidence="12" id="KW-0810">Translation regulation</keyword>
<keyword evidence="3" id="KW-0723">Serine/threonine-protein kinase</keyword>
<comment type="subcellular location">
    <subcellularLocation>
        <location evidence="1">Endoplasmic reticulum membrane</location>
        <topology evidence="1">Single-pass type I membrane protein</topology>
    </subcellularLocation>
</comment>
<dbReference type="FunFam" id="3.30.200.20:FF:000193">
    <property type="entry name" value="Eukaryotic translation initiation factor 2-alpha kinase 3"/>
    <property type="match status" value="1"/>
</dbReference>
<dbReference type="PANTHER" id="PTHR11042">
    <property type="entry name" value="EUKARYOTIC TRANSLATION INITIATION FACTOR 2-ALPHA KINASE EIF2-ALPHA KINASE -RELATED"/>
    <property type="match status" value="1"/>
</dbReference>
<dbReference type="PANTHER" id="PTHR11042:SF91">
    <property type="entry name" value="EUKARYOTIC TRANSLATION INITIATION FACTOR 2-ALPHA KINASE"/>
    <property type="match status" value="1"/>
</dbReference>
<dbReference type="InterPro" id="IPR011047">
    <property type="entry name" value="Quinoprotein_ADH-like_sf"/>
</dbReference>
<keyword evidence="4" id="KW-0597">Phosphoprotein</keyword>
<dbReference type="GO" id="GO:0004694">
    <property type="term" value="F:eukaryotic translation initiation factor 2alpha kinase activity"/>
    <property type="evidence" value="ECO:0007669"/>
    <property type="project" value="TreeGrafter"/>
</dbReference>
<dbReference type="Proteomes" id="UP001378592">
    <property type="component" value="Unassembled WGS sequence"/>
</dbReference>
<evidence type="ECO:0000256" key="21">
    <source>
        <dbReference type="SAM" id="SignalP"/>
    </source>
</evidence>
<dbReference type="InterPro" id="IPR018391">
    <property type="entry name" value="PQQ_b-propeller_rpt"/>
</dbReference>
<keyword evidence="11 20" id="KW-0067">ATP-binding</keyword>
<dbReference type="Gene3D" id="3.30.200.20">
    <property type="entry name" value="Phosphorylase Kinase, domain 1"/>
    <property type="match status" value="1"/>
</dbReference>
<dbReference type="PROSITE" id="PS00107">
    <property type="entry name" value="PROTEIN_KINASE_ATP"/>
    <property type="match status" value="1"/>
</dbReference>
<dbReference type="Pfam" id="PF13360">
    <property type="entry name" value="PQQ_2"/>
    <property type="match status" value="1"/>
</dbReference>
<evidence type="ECO:0000313" key="24">
    <source>
        <dbReference type="Proteomes" id="UP001378592"/>
    </source>
</evidence>
<dbReference type="InterPro" id="IPR008271">
    <property type="entry name" value="Ser/Thr_kinase_AS"/>
</dbReference>
<dbReference type="AlphaFoldDB" id="A0AAN9VGM3"/>
<keyword evidence="9" id="KW-0418">Kinase</keyword>
<evidence type="ECO:0000313" key="23">
    <source>
        <dbReference type="EMBL" id="KAK7791043.1"/>
    </source>
</evidence>
<dbReference type="EMBL" id="JAZDUA010000566">
    <property type="protein sequence ID" value="KAK7791043.1"/>
    <property type="molecule type" value="Genomic_DNA"/>
</dbReference>
<protein>
    <recommendedName>
        <fullName evidence="2">non-specific serine/threonine protein kinase</fullName>
        <ecNumber evidence="2">2.7.11.1</ecNumber>
    </recommendedName>
    <alternativeName>
        <fullName evidence="19">PRKR-like endoplasmic reticulum kinase</fullName>
    </alternativeName>
</protein>
<keyword evidence="7 21" id="KW-0732">Signal</keyword>
<keyword evidence="6" id="KW-0812">Transmembrane</keyword>
<dbReference type="SMART" id="SM00564">
    <property type="entry name" value="PQQ"/>
    <property type="match status" value="3"/>
</dbReference>
<keyword evidence="17" id="KW-0834">Unfolded protein response</keyword>
<dbReference type="Gene3D" id="1.10.510.10">
    <property type="entry name" value="Transferase(Phosphotransferase) domain 1"/>
    <property type="match status" value="1"/>
</dbReference>
<feature type="domain" description="Protein kinase" evidence="22">
    <location>
        <begin position="494"/>
        <end position="890"/>
    </location>
</feature>
<evidence type="ECO:0000256" key="11">
    <source>
        <dbReference type="ARBA" id="ARBA00022840"/>
    </source>
</evidence>
<keyword evidence="13" id="KW-1133">Transmembrane helix</keyword>
<evidence type="ECO:0000256" key="1">
    <source>
        <dbReference type="ARBA" id="ARBA00004115"/>
    </source>
</evidence>
<dbReference type="PROSITE" id="PS50011">
    <property type="entry name" value="PROTEIN_KINASE_DOM"/>
    <property type="match status" value="1"/>
</dbReference>
<evidence type="ECO:0000256" key="12">
    <source>
        <dbReference type="ARBA" id="ARBA00022845"/>
    </source>
</evidence>
<dbReference type="InterPro" id="IPR011009">
    <property type="entry name" value="Kinase-like_dom_sf"/>
</dbReference>
<evidence type="ECO:0000256" key="18">
    <source>
        <dbReference type="ARBA" id="ARBA00037982"/>
    </source>
</evidence>
<dbReference type="InterPro" id="IPR050339">
    <property type="entry name" value="CC_SR_Kinase"/>
</dbReference>
<dbReference type="InterPro" id="IPR000719">
    <property type="entry name" value="Prot_kinase_dom"/>
</dbReference>
<feature type="signal peptide" evidence="21">
    <location>
        <begin position="1"/>
        <end position="22"/>
    </location>
</feature>
<evidence type="ECO:0000256" key="9">
    <source>
        <dbReference type="ARBA" id="ARBA00022777"/>
    </source>
</evidence>
<dbReference type="EC" id="2.7.11.1" evidence="2"/>
<evidence type="ECO:0000256" key="17">
    <source>
        <dbReference type="ARBA" id="ARBA00023230"/>
    </source>
</evidence>
<dbReference type="PROSITE" id="PS00108">
    <property type="entry name" value="PROTEIN_KINASE_ST"/>
    <property type="match status" value="1"/>
</dbReference>
<feature type="chain" id="PRO_5042919750" description="non-specific serine/threonine protein kinase" evidence="21">
    <location>
        <begin position="23"/>
        <end position="925"/>
    </location>
</feature>
<reference evidence="23 24" key="1">
    <citation type="submission" date="2024-03" db="EMBL/GenBank/DDBJ databases">
        <title>The genome assembly and annotation of the cricket Gryllus longicercus Weissman &amp; Gray.</title>
        <authorList>
            <person name="Szrajer S."/>
            <person name="Gray D."/>
            <person name="Ylla G."/>
        </authorList>
    </citation>
    <scope>NUCLEOTIDE SEQUENCE [LARGE SCALE GENOMIC DNA]</scope>
    <source>
        <strain evidence="23">DAG 2021-001</strain>
        <tissue evidence="23">Whole body minus gut</tissue>
    </source>
</reference>
<dbReference type="InterPro" id="IPR017441">
    <property type="entry name" value="Protein_kinase_ATP_BS"/>
</dbReference>
<evidence type="ECO:0000256" key="19">
    <source>
        <dbReference type="ARBA" id="ARBA00041500"/>
    </source>
</evidence>
<keyword evidence="8 20" id="KW-0547">Nucleotide-binding</keyword>
<evidence type="ECO:0000256" key="13">
    <source>
        <dbReference type="ARBA" id="ARBA00022989"/>
    </source>
</evidence>
<dbReference type="Gene3D" id="2.130.10.10">
    <property type="entry name" value="YVTN repeat-like/Quinoprotein amine dehydrogenase"/>
    <property type="match status" value="1"/>
</dbReference>
<dbReference type="InterPro" id="IPR002372">
    <property type="entry name" value="PQQ_rpt_dom"/>
</dbReference>
<keyword evidence="14" id="KW-0346">Stress response</keyword>
<comment type="caution">
    <text evidence="23">The sequence shown here is derived from an EMBL/GenBank/DDBJ whole genome shotgun (WGS) entry which is preliminary data.</text>
</comment>
<keyword evidence="10" id="KW-0256">Endoplasmic reticulum</keyword>
<accession>A0AAN9VGM3</accession>
<dbReference type="FunFam" id="1.10.510.10:FF:000251">
    <property type="entry name" value="eukaryotic translation initiation factor 2-alpha kinase 3"/>
    <property type="match status" value="1"/>
</dbReference>
<evidence type="ECO:0000256" key="7">
    <source>
        <dbReference type="ARBA" id="ARBA00022729"/>
    </source>
</evidence>
<gene>
    <name evidence="23" type="ORF">R5R35_006845</name>
</gene>
<dbReference type="SMART" id="SM00220">
    <property type="entry name" value="S_TKc"/>
    <property type="match status" value="1"/>
</dbReference>
<keyword evidence="16" id="KW-0325">Glycoprotein</keyword>
<name>A0AAN9VGM3_9ORTH</name>
<evidence type="ECO:0000256" key="20">
    <source>
        <dbReference type="PROSITE-ProRule" id="PRU10141"/>
    </source>
</evidence>
<evidence type="ECO:0000256" key="14">
    <source>
        <dbReference type="ARBA" id="ARBA00023016"/>
    </source>
</evidence>
<proteinExistence type="inferred from homology"/>
<sequence>MILRWVWCFVFAIEYIIVGVRLDPVNELPDCTGRYGSDNLGSTVFVSTLDGRITALNGHEAGTVKWHIDASSPLLSSSIHKLELTNNGHWVRMIPSLSGGLYKFNGVDIEMLPVRADHLLQSSSFLLSDGLVISGGRETRVYSIALDTGEVLYECSMEGCNSFKNISNNMVIIQKQSQTVRAVDVHTGNERWNFSVGQYEVKMAPNSASCNVKHSEQIPDLDIRAIIPEGLVYAVQKSEPRNIIWQHKFSAPVVAIWKMERGSIENIDLFHENVWSTYTENSLNNGPALYLGMHQKQLYIQESVSLQATVKKNTYMIESASARNLQIPWEPVAVTKSALGAVAIPVGGSKHEDDAPTTALSVLYASEYVNGNGYFLFNKSNLEKSDEQCSRGEENNGSATRDDFVNDQETPVHIIVSLWYWWKEVLIISVTTAVLVNIIVTQRVLQIVQEPAEKEVFFVKKSSFEKENSENVTSPGRTSESKNEEYTSRYLLDFEPVRCLGKGGFGVVFEAKNKIDECNYAIKRIALPNSLESRDRVLREVKALAKLDHQHIVRYFNAWMECPPSGWVEHHDSMHLKRHPQILDSNFPTEETSNSAREVLVEETSRILKESMLDGPAHKSSDVHEENDSFIIFEKSESSKMCPITDHVSVNVESTDHDVSSSLESLDNHTSHTNQCSEVTSSEDLSVQIVSPPTRMYLYIQMQLCLKESLREWLYDNVTKRDRKKMLQIFEQIVHAVEYIHLEGLIHRDLKPSNIFFSLNGQIKVGDFGLVTTIAKDMSDICKTKTKFDKEGKHTAQVGTQLYMSPEQVEGLPYDYKVDIYSLGVILFELLYPFSTQMERADVLIALRRNMFPESFKHEFKDEYELLNLMLSQNPEKRPTTFGIRARPPLAEGCTTSKEEATYPQWHFTLPIQSSSINNPSLSRV</sequence>
<keyword evidence="5" id="KW-0808">Transferase</keyword>
<evidence type="ECO:0000256" key="3">
    <source>
        <dbReference type="ARBA" id="ARBA00022527"/>
    </source>
</evidence>
<evidence type="ECO:0000256" key="4">
    <source>
        <dbReference type="ARBA" id="ARBA00022553"/>
    </source>
</evidence>
<evidence type="ECO:0000256" key="10">
    <source>
        <dbReference type="ARBA" id="ARBA00022824"/>
    </source>
</evidence>
<dbReference type="InterPro" id="IPR015943">
    <property type="entry name" value="WD40/YVTN_repeat-like_dom_sf"/>
</dbReference>
<organism evidence="23 24">
    <name type="scientific">Gryllus longicercus</name>
    <dbReference type="NCBI Taxonomy" id="2509291"/>
    <lineage>
        <taxon>Eukaryota</taxon>
        <taxon>Metazoa</taxon>
        <taxon>Ecdysozoa</taxon>
        <taxon>Arthropoda</taxon>
        <taxon>Hexapoda</taxon>
        <taxon>Insecta</taxon>
        <taxon>Pterygota</taxon>
        <taxon>Neoptera</taxon>
        <taxon>Polyneoptera</taxon>
        <taxon>Orthoptera</taxon>
        <taxon>Ensifera</taxon>
        <taxon>Gryllidea</taxon>
        <taxon>Grylloidea</taxon>
        <taxon>Gryllidae</taxon>
        <taxon>Gryllinae</taxon>
        <taxon>Gryllus</taxon>
    </lineage>
</organism>